<dbReference type="GO" id="GO:0006508">
    <property type="term" value="P:proteolysis"/>
    <property type="evidence" value="ECO:0007669"/>
    <property type="project" value="UniProtKB-KW"/>
</dbReference>
<sequence>MLKRRMRTMLSLSIVMSLIFSLILPVYTTESAVYAEPVHQAALDQVKEALEKTAKEKLQEARTKTIEEQRRTPIVEAMAQDKHAPDEIVRVIVTLSGPDVLSNMKGLSSNTKLSNNQQAAGLRQKILQDQQAILQLIQRNMPTVIIRHQFTETMNGFSADVRYGDIPKLKALQGVLDVQLASSIQREPLIPGDKPEMYFSAPLIGATYAWEHGYKGEDVIVAIIDSGINYFHPAFGGDGRETLKLGGPEDLTKSGGYNARVIGGYNWADDNNDIVDRTDSQHGVHVAGTVGGYDATSSGTINGQPFSGVAPSVKFLAEKVFSNDPDRASTTSDEYIAAVEHAVANGASVINMSLGSSAGAFNPEDPFFKVMKNASDAGVVFSISAGNSNYSVGPSFPFIEHPDIALVGSPSINPPSISVAASMNQASFYDMMKLNQPVGNKGIQNVPMLPASSNPHPSTLKGTYKLVPAGAGISVSDFPTEVAGNVALIERGKVAFETKIQNAIHAGAVAAIIYNNAGDNFINMGTGSATAIPAASIRQSDGETILKAIQSGTEIMVSFPLEKTDLPLAVDTMTDFSSWGYEPSLGFKPTLTAPGGSIISSIGSQAYASFDGTSMAAPHVAGAAALVIERFKKDNIPYTSGDVRTALANTAKILTDPSTGLPYPVRRQGSGRIQVDQALRTDVLVTSGEEPAVNLGAFDTKERSIQVTLKNVGANDQTFHVDGMLFTDETATRNLVYEPVEKTFDLLRLREAAGLELIPADQTITVPAKSTVTLKATVRIPESLPLDRFVEGWLVFHAEEGTDQSDLVMPVYGFYGDWNRPPVIDAHWTSADSYARYYIAYVIAGYDDGGITGLYDDWFWPLGLYLAEDGSWQYRDDYVAISPLEGARNIAIPAVTLLRNAKDLSVQVLDASGGVLRTVARSLDVRKNDFESSLARILTPWDGTISNKQASDGQYIIRLSAIPYAAQGSKETAQTVDLPVKMVSRAPQTVLEPADENRSSYTLTAHSTAGIEAIYSVMYDAQAGWSDIAVFPAVQSEKDPTRFVAHLHASDFDGFEAAPAPSDFRASFVITMTVDTAGNVTYNVVEGDLDFMLLNTTTTGSDLELAWYVSEAVKDVRFTVTWQNEAEQVESWTTMASELTGARYPTGDWRDGVILPLPYVTQEVKIEALDGTGKVLASRSIAGNELGTGALPNNDYPDQTVTFAPDKDKVTVRIPYSIQGSSSDVLTLKMYNSQGDTLYEEETSVSDPAQKQGEFNVLLDVPGSYTVRLTTTMSAPPYTDSAQKPIAQMITGEAVYTLNIDYTRLAQFAEKTLRPSANTVDIEVLHTQEVQDVTLRLIDPFDHTLMQTFEQNVHGSRTSTVTLNLQPYFGLGALDVMLDATTVNGDVYRDQDHLRIDLPGANLIVIDDPILQSLTTREDAATATWHISVGQDVYTEPTRVELYARIFDLNRQVLDAYSVDTVTLSAYQDQSFTTPLDLTRVPDKGSLELYLTLYGEGLNVPLDRKVVTFRRSLSVPLPTVLAPEPFETFNAETGRHVSYLAYLPRELANFIDPRQQDALRLSIMSDDGWKDVSDKLYWMDYPEYVPGLGYLTLIFAEDIALEKEGYQNIRLEITDMAGNSAQHNRKIYADMTAPEINLGRIPGPVLNEEESTAAHRIYDLAWPTNQPSIKLSGTVQDQLTSFVFSVNGDVLLPYMPYREGEVDRRSFSQTIDVPLGESEVILEAVDGVENKTTLRIHVNRKDAPDSGGVLPGPIRPIPVIPAPGPSPLPDEGKSEQPPKKDDTPKPEERKTVQAGEVTITRTDKTIVYTLKVTSEAFEKAWKAAEQAQSHTVTLDLSDLGMKTGDSLTVILTPEQVSKLKEKGYDLALKTDAVVLTIPAGALNSFTNADGSVTVSITLTAGDAGSARIAALNGIHFVSPVITVKGTRSSLDVPVKIAIKVTPANVDTRKIAVYMESSANTWRYIGGRYDAERQTITTELATLQPVAALVYEKTFADIRGHWAQAMIEVDAAHQLIQGRSETIFAPNERVTRAEFAAMLLNALGMKPENGALPFKDVDPKAWYAGVIATAYARGIAQGYDGTFRPDAPITREEMAVMFTQALALGKDKEPAVPTFKDAASIAQWAQSAVAWLESNGYISGKGDHRFAPKDHTTRAEAATMLYQWLMRK</sequence>
<evidence type="ECO:0000256" key="5">
    <source>
        <dbReference type="ARBA" id="ARBA00022729"/>
    </source>
</evidence>
<dbReference type="PRINTS" id="PR00723">
    <property type="entry name" value="SUBTILISIN"/>
</dbReference>
<keyword evidence="6 9" id="KW-0378">Hydrolase</keyword>
<feature type="domain" description="SLH" evidence="12">
    <location>
        <begin position="1989"/>
        <end position="2048"/>
    </location>
</feature>
<dbReference type="InterPro" id="IPR036852">
    <property type="entry name" value="Peptidase_S8/S53_dom_sf"/>
</dbReference>
<evidence type="ECO:0000313" key="13">
    <source>
        <dbReference type="EMBL" id="PTQ56073.1"/>
    </source>
</evidence>
<feature type="active site" description="Charge relay system" evidence="8 9">
    <location>
        <position position="225"/>
    </location>
</feature>
<evidence type="ECO:0000256" key="1">
    <source>
        <dbReference type="ARBA" id="ARBA00011073"/>
    </source>
</evidence>
<dbReference type="GO" id="GO:0004252">
    <property type="term" value="F:serine-type endopeptidase activity"/>
    <property type="evidence" value="ECO:0007669"/>
    <property type="project" value="UniProtKB-UniRule"/>
</dbReference>
<dbReference type="InterPro" id="IPR050131">
    <property type="entry name" value="Peptidase_S8_subtilisin-like"/>
</dbReference>
<feature type="active site" description="Charge relay system" evidence="8 9">
    <location>
        <position position="614"/>
    </location>
</feature>
<keyword evidence="4 9" id="KW-0645">Protease</keyword>
<dbReference type="PROSITE" id="PS51272">
    <property type="entry name" value="SLH"/>
    <property type="match status" value="3"/>
</dbReference>
<dbReference type="Proteomes" id="UP000244338">
    <property type="component" value="Unassembled WGS sequence"/>
</dbReference>
<evidence type="ECO:0000256" key="9">
    <source>
        <dbReference type="PROSITE-ProRule" id="PRU01240"/>
    </source>
</evidence>
<keyword evidence="3" id="KW-0964">Secreted</keyword>
<dbReference type="SUPFAM" id="SSF52743">
    <property type="entry name" value="Subtilisin-like"/>
    <property type="match status" value="1"/>
</dbReference>
<accession>A0A2R6Y069</accession>
<feature type="compositionally biased region" description="Basic and acidic residues" evidence="11">
    <location>
        <begin position="1770"/>
        <end position="1791"/>
    </location>
</feature>
<feature type="domain" description="SLH" evidence="12">
    <location>
        <begin position="2112"/>
        <end position="2167"/>
    </location>
</feature>
<dbReference type="Gene3D" id="3.40.50.200">
    <property type="entry name" value="Peptidase S8/S53 domain"/>
    <property type="match status" value="1"/>
</dbReference>
<dbReference type="PROSITE" id="PS00136">
    <property type="entry name" value="SUBTILASE_ASP"/>
    <property type="match status" value="1"/>
</dbReference>
<keyword evidence="2" id="KW-0134">Cell wall</keyword>
<evidence type="ECO:0000313" key="14">
    <source>
        <dbReference type="Proteomes" id="UP000244338"/>
    </source>
</evidence>
<dbReference type="InterPro" id="IPR023827">
    <property type="entry name" value="Peptidase_S8_Asp-AS"/>
</dbReference>
<feature type="compositionally biased region" description="Pro residues" evidence="11">
    <location>
        <begin position="1753"/>
        <end position="1768"/>
    </location>
</feature>
<dbReference type="SUPFAM" id="SSF52025">
    <property type="entry name" value="PA domain"/>
    <property type="match status" value="1"/>
</dbReference>
<evidence type="ECO:0000256" key="3">
    <source>
        <dbReference type="ARBA" id="ARBA00022525"/>
    </source>
</evidence>
<evidence type="ECO:0000256" key="10">
    <source>
        <dbReference type="RuleBase" id="RU003355"/>
    </source>
</evidence>
<evidence type="ECO:0000256" key="11">
    <source>
        <dbReference type="SAM" id="MobiDB-lite"/>
    </source>
</evidence>
<keyword evidence="7 9" id="KW-0720">Serine protease</keyword>
<dbReference type="PANTHER" id="PTHR43806:SF11">
    <property type="entry name" value="CEREVISIN-RELATED"/>
    <property type="match status" value="1"/>
</dbReference>
<comment type="similarity">
    <text evidence="1 9 10">Belongs to the peptidase S8 family.</text>
</comment>
<dbReference type="Pfam" id="PF00395">
    <property type="entry name" value="SLH"/>
    <property type="match status" value="3"/>
</dbReference>
<dbReference type="CDD" id="cd02133">
    <property type="entry name" value="PA_C5a_like"/>
    <property type="match status" value="1"/>
</dbReference>
<dbReference type="Pfam" id="PF06280">
    <property type="entry name" value="fn3_5"/>
    <property type="match status" value="1"/>
</dbReference>
<dbReference type="GO" id="GO:0016020">
    <property type="term" value="C:membrane"/>
    <property type="evidence" value="ECO:0007669"/>
    <property type="project" value="InterPro"/>
</dbReference>
<feature type="domain" description="SLH" evidence="12">
    <location>
        <begin position="2049"/>
        <end position="2111"/>
    </location>
</feature>
<evidence type="ECO:0000256" key="6">
    <source>
        <dbReference type="ARBA" id="ARBA00022801"/>
    </source>
</evidence>
<comment type="caution">
    <text evidence="13">The sequence shown here is derived from an EMBL/GenBank/DDBJ whole genome shotgun (WGS) entry which is preliminary data.</text>
</comment>
<dbReference type="PANTHER" id="PTHR43806">
    <property type="entry name" value="PEPTIDASE S8"/>
    <property type="match status" value="1"/>
</dbReference>
<gene>
    <name evidence="13" type="ORF">BSOLF_0865</name>
</gene>
<dbReference type="InterPro" id="IPR000209">
    <property type="entry name" value="Peptidase_S8/S53_dom"/>
</dbReference>
<dbReference type="PROSITE" id="PS00138">
    <property type="entry name" value="SUBTILASE_SER"/>
    <property type="match status" value="1"/>
</dbReference>
<evidence type="ECO:0000256" key="7">
    <source>
        <dbReference type="ARBA" id="ARBA00022825"/>
    </source>
</evidence>
<dbReference type="InterPro" id="IPR046450">
    <property type="entry name" value="PA_dom_sf"/>
</dbReference>
<dbReference type="PROSITE" id="PS51892">
    <property type="entry name" value="SUBTILASE"/>
    <property type="match status" value="1"/>
</dbReference>
<evidence type="ECO:0000256" key="4">
    <source>
        <dbReference type="ARBA" id="ARBA00022670"/>
    </source>
</evidence>
<evidence type="ECO:0000256" key="2">
    <source>
        <dbReference type="ARBA" id="ARBA00022512"/>
    </source>
</evidence>
<proteinExistence type="inferred from homology"/>
<feature type="region of interest" description="Disordered" evidence="11">
    <location>
        <begin position="1739"/>
        <end position="1795"/>
    </location>
</feature>
<name>A0A2R6Y069_9BACL</name>
<dbReference type="InterPro" id="IPR001119">
    <property type="entry name" value="SLH_dom"/>
</dbReference>
<dbReference type="InterPro" id="IPR010435">
    <property type="entry name" value="C5a/SBT2-like_Fn3"/>
</dbReference>
<evidence type="ECO:0000256" key="8">
    <source>
        <dbReference type="PIRSR" id="PIRSR615500-1"/>
    </source>
</evidence>
<dbReference type="Gene3D" id="3.50.30.30">
    <property type="match status" value="1"/>
</dbReference>
<reference evidence="14" key="1">
    <citation type="journal article" date="2018" name="Sci. Rep.">
        <title>Lignite coal burning seam in the remote Altai Mountains harbors a hydrogen-driven thermophilic microbial community.</title>
        <authorList>
            <person name="Kadnikov V.V."/>
            <person name="Mardanov A.V."/>
            <person name="Ivasenko D.A."/>
            <person name="Antsiferov D.V."/>
            <person name="Beletsky A.V."/>
            <person name="Karnachuk O.V."/>
            <person name="Ravin N.V."/>
        </authorList>
    </citation>
    <scope>NUCLEOTIDE SEQUENCE [LARGE SCALE GENOMIC DNA]</scope>
</reference>
<dbReference type="Pfam" id="PF00082">
    <property type="entry name" value="Peptidase_S8"/>
    <property type="match status" value="1"/>
</dbReference>
<organism evidence="13 14">
    <name type="scientific">Candidatus Carbonibacillus altaicus</name>
    <dbReference type="NCBI Taxonomy" id="2163959"/>
    <lineage>
        <taxon>Bacteria</taxon>
        <taxon>Bacillati</taxon>
        <taxon>Bacillota</taxon>
        <taxon>Bacilli</taxon>
        <taxon>Bacillales</taxon>
        <taxon>Candidatus Carbonibacillus</taxon>
    </lineage>
</organism>
<dbReference type="InterPro" id="IPR023828">
    <property type="entry name" value="Peptidase_S8_Ser-AS"/>
</dbReference>
<dbReference type="Gene3D" id="2.60.40.1710">
    <property type="entry name" value="Subtilisin-like superfamily"/>
    <property type="match status" value="1"/>
</dbReference>
<evidence type="ECO:0000259" key="12">
    <source>
        <dbReference type="PROSITE" id="PS51272"/>
    </source>
</evidence>
<keyword evidence="5" id="KW-0732">Signal</keyword>
<dbReference type="Pfam" id="PF02225">
    <property type="entry name" value="PA"/>
    <property type="match status" value="1"/>
</dbReference>
<dbReference type="InterPro" id="IPR003137">
    <property type="entry name" value="PA_domain"/>
</dbReference>
<protein>
    <recommendedName>
        <fullName evidence="12">SLH domain-containing protein</fullName>
    </recommendedName>
</protein>
<dbReference type="EMBL" id="PEBX01000048">
    <property type="protein sequence ID" value="PTQ56073.1"/>
    <property type="molecule type" value="Genomic_DNA"/>
</dbReference>
<dbReference type="InterPro" id="IPR015500">
    <property type="entry name" value="Peptidase_S8_subtilisin-rel"/>
</dbReference>
<feature type="active site" description="Charge relay system" evidence="8 9">
    <location>
        <position position="282"/>
    </location>
</feature>